<dbReference type="Pfam" id="PF01344">
    <property type="entry name" value="Kelch_1"/>
    <property type="match status" value="2"/>
</dbReference>
<dbReference type="Gene3D" id="1.25.40.420">
    <property type="match status" value="1"/>
</dbReference>
<accession>A0A673HZ50</accession>
<dbReference type="InterPro" id="IPR000210">
    <property type="entry name" value="BTB/POZ_dom"/>
</dbReference>
<dbReference type="PANTHER" id="PTHR24412">
    <property type="entry name" value="KELCH PROTEIN"/>
    <property type="match status" value="1"/>
</dbReference>
<keyword evidence="2" id="KW-0677">Repeat</keyword>
<dbReference type="PRINTS" id="PR00501">
    <property type="entry name" value="KELCHREPEAT"/>
</dbReference>
<evidence type="ECO:0000256" key="2">
    <source>
        <dbReference type="ARBA" id="ARBA00022737"/>
    </source>
</evidence>
<keyword evidence="6" id="KW-1185">Reference proteome</keyword>
<reference evidence="5" key="2">
    <citation type="submission" date="2025-09" db="UniProtKB">
        <authorList>
            <consortium name="Ensembl"/>
        </authorList>
    </citation>
    <scope>IDENTIFICATION</scope>
</reference>
<evidence type="ECO:0000256" key="3">
    <source>
        <dbReference type="SAM" id="MobiDB-lite"/>
    </source>
</evidence>
<dbReference type="SUPFAM" id="SSF54695">
    <property type="entry name" value="POZ domain"/>
    <property type="match status" value="1"/>
</dbReference>
<dbReference type="Pfam" id="PF24681">
    <property type="entry name" value="Kelch_KLHDC2_KLHL20_DRC7"/>
    <property type="match status" value="1"/>
</dbReference>
<evidence type="ECO:0000256" key="1">
    <source>
        <dbReference type="ARBA" id="ARBA00022441"/>
    </source>
</evidence>
<name>A0A673HZ50_9TELE</name>
<proteinExistence type="predicted"/>
<dbReference type="Gene3D" id="3.30.710.10">
    <property type="entry name" value="Potassium Channel Kv1.1, Chain A"/>
    <property type="match status" value="1"/>
</dbReference>
<dbReference type="Ensembl" id="ENSSRHT00000031587.1">
    <property type="protein sequence ID" value="ENSSRHP00000030693.1"/>
    <property type="gene ID" value="ENSSRHG00000015867.1"/>
</dbReference>
<dbReference type="Pfam" id="PF00651">
    <property type="entry name" value="BTB"/>
    <property type="match status" value="1"/>
</dbReference>
<protein>
    <submittedName>
        <fullName evidence="5">Influenza virus NS1A-binding protein homolog B</fullName>
    </submittedName>
</protein>
<evidence type="ECO:0000313" key="6">
    <source>
        <dbReference type="Proteomes" id="UP000472270"/>
    </source>
</evidence>
<reference evidence="5" key="1">
    <citation type="submission" date="2025-08" db="UniProtKB">
        <authorList>
            <consortium name="Ensembl"/>
        </authorList>
    </citation>
    <scope>IDENTIFICATION</scope>
</reference>
<sequence>MTPNGYLIFEDESFLDSTVAKMNALRKSGQFCDVRLQVCGHELMAHKAVLACCSPYLFEIFNTDSEPHGGVSLVKFDDLNPDAVEILLNYAYTAQLKADKDLVSDVYSAAKKLKLERVKQICGDYLLSKMDSQSAISYRNFASSMADGRLLGKIDAFIQDHLQEISEQDDFLKLPRLKVQTLYYSADHKLHDGSLLEGQAEVCSSEDDHIHFVQKKPPRERDEMSSGASGSLSPSNSQFNKHEWKYIASEKTTNNTYLCLAVLRGVLCVISLHGHTSPHTSPSATPCVLKSPSFEAQPEDLQEKLLKPMHYARSGLGTAELDSKLIVAGGYNREECLRTVECYNPKKDCWTFIAPMRTPRARFQMAVLMGELYVMGGSNGHSDELSCGEMYNPKADEWIQVPELRTNRCNAGVCSLQNKLFVVGGSDPCGQKGLKNCDSFDPVTKMWTSCAPLNIRRHQAAVCELNGFVYVIGGAESWNCLNSVERYNPANNTWTLVAPMNVARRGAGVAVYEGKLFVVGGFDGSHALRCVEVYDPAKNEWRMLGSMTSARSNAGLAVLNGVLCAVGGFDGNEFLNTMEVYDPEINEWSPFIF</sequence>
<dbReference type="PIRSF" id="PIRSF037037">
    <property type="entry name" value="Kelch-like_protein_gigaxonin"/>
    <property type="match status" value="1"/>
</dbReference>
<dbReference type="InterPro" id="IPR017096">
    <property type="entry name" value="BTB-kelch_protein"/>
</dbReference>
<dbReference type="AlphaFoldDB" id="A0A673HZ50"/>
<dbReference type="Proteomes" id="UP000472270">
    <property type="component" value="Unassembled WGS sequence"/>
</dbReference>
<feature type="compositionally biased region" description="Low complexity" evidence="3">
    <location>
        <begin position="225"/>
        <end position="237"/>
    </location>
</feature>
<dbReference type="Gene3D" id="2.120.10.80">
    <property type="entry name" value="Kelch-type beta propeller"/>
    <property type="match status" value="2"/>
</dbReference>
<keyword evidence="1" id="KW-0880">Kelch repeat</keyword>
<dbReference type="SMART" id="SM00612">
    <property type="entry name" value="Kelch"/>
    <property type="match status" value="6"/>
</dbReference>
<dbReference type="SUPFAM" id="SSF117281">
    <property type="entry name" value="Kelch motif"/>
    <property type="match status" value="1"/>
</dbReference>
<feature type="region of interest" description="Disordered" evidence="3">
    <location>
        <begin position="214"/>
        <end position="237"/>
    </location>
</feature>
<evidence type="ECO:0000259" key="4">
    <source>
        <dbReference type="PROSITE" id="PS50097"/>
    </source>
</evidence>
<evidence type="ECO:0000313" key="5">
    <source>
        <dbReference type="Ensembl" id="ENSSRHP00000030693.1"/>
    </source>
</evidence>
<dbReference type="PROSITE" id="PS50097">
    <property type="entry name" value="BTB"/>
    <property type="match status" value="1"/>
</dbReference>
<dbReference type="PANTHER" id="PTHR24412:SF396">
    <property type="entry name" value="INFLUENZA VIRUS NS1A-BINDING PROTEIN"/>
    <property type="match status" value="1"/>
</dbReference>
<dbReference type="CDD" id="cd18306">
    <property type="entry name" value="BTB_POZ_NS1BP"/>
    <property type="match status" value="1"/>
</dbReference>
<feature type="compositionally biased region" description="Basic and acidic residues" evidence="3">
    <location>
        <begin position="214"/>
        <end position="224"/>
    </location>
</feature>
<dbReference type="InterPro" id="IPR006652">
    <property type="entry name" value="Kelch_1"/>
</dbReference>
<organism evidence="5 6">
    <name type="scientific">Sinocyclocheilus rhinocerous</name>
    <dbReference type="NCBI Taxonomy" id="307959"/>
    <lineage>
        <taxon>Eukaryota</taxon>
        <taxon>Metazoa</taxon>
        <taxon>Chordata</taxon>
        <taxon>Craniata</taxon>
        <taxon>Vertebrata</taxon>
        <taxon>Euteleostomi</taxon>
        <taxon>Actinopterygii</taxon>
        <taxon>Neopterygii</taxon>
        <taxon>Teleostei</taxon>
        <taxon>Ostariophysi</taxon>
        <taxon>Cypriniformes</taxon>
        <taxon>Cyprinidae</taxon>
        <taxon>Cyprininae</taxon>
        <taxon>Sinocyclocheilus</taxon>
    </lineage>
</organism>
<feature type="domain" description="BTB" evidence="4">
    <location>
        <begin position="32"/>
        <end position="100"/>
    </location>
</feature>
<dbReference type="InterPro" id="IPR011333">
    <property type="entry name" value="SKP1/BTB/POZ_sf"/>
</dbReference>
<dbReference type="InterPro" id="IPR015915">
    <property type="entry name" value="Kelch-typ_b-propeller"/>
</dbReference>
<gene>
    <name evidence="5" type="primary">LOC107718136</name>
</gene>
<dbReference type="SMART" id="SM00225">
    <property type="entry name" value="BTB"/>
    <property type="match status" value="1"/>
</dbReference>